<feature type="chain" id="PRO_5046643231" description="SLH domain-containing protein" evidence="1">
    <location>
        <begin position="32"/>
        <end position="492"/>
    </location>
</feature>
<evidence type="ECO:0000313" key="3">
    <source>
        <dbReference type="EMBL" id="UQZ83357.1"/>
    </source>
</evidence>
<accession>A0ABY4RMR4</accession>
<reference evidence="3" key="1">
    <citation type="submission" date="2018-02" db="EMBL/GenBank/DDBJ databases">
        <authorList>
            <person name="Kim S.-K."/>
            <person name="Jung H.-I."/>
            <person name="Lee S.-W."/>
        </authorList>
    </citation>
    <scope>NUCLEOTIDE SEQUENCE</scope>
    <source>
        <strain evidence="3">SK3146</strain>
    </source>
</reference>
<evidence type="ECO:0000313" key="4">
    <source>
        <dbReference type="Proteomes" id="UP001057134"/>
    </source>
</evidence>
<dbReference type="EMBL" id="CP027059">
    <property type="protein sequence ID" value="UQZ83357.1"/>
    <property type="molecule type" value="Genomic_DNA"/>
</dbReference>
<feature type="domain" description="SLH" evidence="2">
    <location>
        <begin position="28"/>
        <end position="91"/>
    </location>
</feature>
<dbReference type="RefSeq" id="WP_249865382.1">
    <property type="nucleotide sequence ID" value="NZ_CP027059.1"/>
</dbReference>
<dbReference type="PROSITE" id="PS51272">
    <property type="entry name" value="SLH"/>
    <property type="match status" value="1"/>
</dbReference>
<keyword evidence="1" id="KW-0732">Signal</keyword>
<feature type="signal peptide" evidence="1">
    <location>
        <begin position="1"/>
        <end position="31"/>
    </location>
</feature>
<evidence type="ECO:0000256" key="1">
    <source>
        <dbReference type="SAM" id="SignalP"/>
    </source>
</evidence>
<name>A0ABY4RMR4_9BACL</name>
<reference evidence="3" key="2">
    <citation type="journal article" date="2021" name="J Anim Sci Technol">
        <title>Complete genome sequence of Paenibacillus konkukensis sp. nov. SK3146 as a potential probiotic strain.</title>
        <authorList>
            <person name="Jung H.I."/>
            <person name="Park S."/>
            <person name="Niu K.M."/>
            <person name="Lee S.W."/>
            <person name="Kothari D."/>
            <person name="Yi K.J."/>
            <person name="Kim S.K."/>
        </authorList>
    </citation>
    <scope>NUCLEOTIDE SEQUENCE</scope>
    <source>
        <strain evidence="3">SK3146</strain>
    </source>
</reference>
<evidence type="ECO:0000259" key="2">
    <source>
        <dbReference type="PROSITE" id="PS51272"/>
    </source>
</evidence>
<protein>
    <recommendedName>
        <fullName evidence="2">SLH domain-containing protein</fullName>
    </recommendedName>
</protein>
<dbReference type="InterPro" id="IPR001119">
    <property type="entry name" value="SLH_dom"/>
</dbReference>
<organism evidence="3 4">
    <name type="scientific">Paenibacillus konkukensis</name>
    <dbReference type="NCBI Taxonomy" id="2020716"/>
    <lineage>
        <taxon>Bacteria</taxon>
        <taxon>Bacillati</taxon>
        <taxon>Bacillota</taxon>
        <taxon>Bacilli</taxon>
        <taxon>Bacillales</taxon>
        <taxon>Paenibacillaceae</taxon>
        <taxon>Paenibacillus</taxon>
    </lineage>
</organism>
<dbReference type="Pfam" id="PF00395">
    <property type="entry name" value="SLH"/>
    <property type="match status" value="1"/>
</dbReference>
<dbReference type="Proteomes" id="UP001057134">
    <property type="component" value="Chromosome"/>
</dbReference>
<keyword evidence="4" id="KW-1185">Reference proteome</keyword>
<sequence>MKKTSAALTALMLSAVLGTASLPLHVPQAQAAAAALSEQDIQQAVNKLQELRVMQGYEDGSLRAETPINRAELAKLLVLTFALQGKAGQGSGFADVTQDDWYYSYAAETAAQNLMPSEDGQFHPGQTVTGTELVQIVSKALSRDAKSVNYWSESFGSADHSVTRGEAAYLLNIARQAIPSADAQITSVRSLNAITLIVTFDAPLTAENELFAKAKEDFAFNDGLALTNLPRLKTGSVATYIVPTSVQKPDTTYTLTYKGKEAGTFTGSAQKLDMTEARQVTGDTFELEALKTNGVVDYGYVISAYSAGRGADAFVLDENNSADGRTYQIISSGQAREVTITPEGGQPIVARYVPFTQSTDGKQEPKFRLPEGQTLQPGTKYTVTSDWAQMASPTFTAKEIAPLEIAKAEAISETSIAVTLSEDPQDELFSGRSVELTDADGHKLTATYKYSSRKGATGIFDLTQDGKLAKGASYTVVPVGDWAVSSEVGLKA</sequence>
<proteinExistence type="predicted"/>
<gene>
    <name evidence="3" type="ORF">SK3146_02544</name>
</gene>